<evidence type="ECO:0000313" key="3">
    <source>
        <dbReference type="Proteomes" id="UP000585474"/>
    </source>
</evidence>
<accession>A0A7J0FEW2</accession>
<dbReference type="Proteomes" id="UP000585474">
    <property type="component" value="Unassembled WGS sequence"/>
</dbReference>
<sequence>MGLSTVIGAGLFSWLVGIRNGVTLFWSMGYSKGGIWHWTINRWGCLESGAGSGPRAVDIEVEEWARFVLAEVVGCLGVERLLVWSSGLLAFGHFLSLSFPILLSLGSMGLDHGFGLGGIGDDVAALAVAAGYP</sequence>
<feature type="transmembrane region" description="Helical" evidence="1">
    <location>
        <begin position="6"/>
        <end position="26"/>
    </location>
</feature>
<feature type="transmembrane region" description="Helical" evidence="1">
    <location>
        <begin position="81"/>
        <end position="103"/>
    </location>
</feature>
<reference evidence="2 3" key="1">
    <citation type="submission" date="2019-07" db="EMBL/GenBank/DDBJ databases">
        <title>De Novo Assembly of kiwifruit Actinidia rufa.</title>
        <authorList>
            <person name="Sugita-Konishi S."/>
            <person name="Sato K."/>
            <person name="Mori E."/>
            <person name="Abe Y."/>
            <person name="Kisaki G."/>
            <person name="Hamano K."/>
            <person name="Suezawa K."/>
            <person name="Otani M."/>
            <person name="Fukuda T."/>
            <person name="Manabe T."/>
            <person name="Gomi K."/>
            <person name="Tabuchi M."/>
            <person name="Akimitsu K."/>
            <person name="Kataoka I."/>
        </authorList>
    </citation>
    <scope>NUCLEOTIDE SEQUENCE [LARGE SCALE GENOMIC DNA]</scope>
    <source>
        <strain evidence="3">cv. Fuchu</strain>
    </source>
</reference>
<keyword evidence="3" id="KW-1185">Reference proteome</keyword>
<name>A0A7J0FEW2_9ERIC</name>
<protein>
    <submittedName>
        <fullName evidence="2">Uncharacterized protein</fullName>
    </submittedName>
</protein>
<comment type="caution">
    <text evidence="2">The sequence shown here is derived from an EMBL/GenBank/DDBJ whole genome shotgun (WGS) entry which is preliminary data.</text>
</comment>
<gene>
    <name evidence="2" type="ORF">Acr_11g0007430</name>
</gene>
<dbReference type="EMBL" id="BJWL01000011">
    <property type="protein sequence ID" value="GFY96437.1"/>
    <property type="molecule type" value="Genomic_DNA"/>
</dbReference>
<keyword evidence="1" id="KW-0472">Membrane</keyword>
<keyword evidence="1" id="KW-1133">Transmembrane helix</keyword>
<organism evidence="2 3">
    <name type="scientific">Actinidia rufa</name>
    <dbReference type="NCBI Taxonomy" id="165716"/>
    <lineage>
        <taxon>Eukaryota</taxon>
        <taxon>Viridiplantae</taxon>
        <taxon>Streptophyta</taxon>
        <taxon>Embryophyta</taxon>
        <taxon>Tracheophyta</taxon>
        <taxon>Spermatophyta</taxon>
        <taxon>Magnoliopsida</taxon>
        <taxon>eudicotyledons</taxon>
        <taxon>Gunneridae</taxon>
        <taxon>Pentapetalae</taxon>
        <taxon>asterids</taxon>
        <taxon>Ericales</taxon>
        <taxon>Actinidiaceae</taxon>
        <taxon>Actinidia</taxon>
    </lineage>
</organism>
<keyword evidence="1" id="KW-0812">Transmembrane</keyword>
<evidence type="ECO:0000313" key="2">
    <source>
        <dbReference type="EMBL" id="GFY96437.1"/>
    </source>
</evidence>
<dbReference type="AlphaFoldDB" id="A0A7J0FEW2"/>
<proteinExistence type="predicted"/>
<evidence type="ECO:0000256" key="1">
    <source>
        <dbReference type="SAM" id="Phobius"/>
    </source>
</evidence>